<dbReference type="Pfam" id="PF00097">
    <property type="entry name" value="zf-C3HC4"/>
    <property type="match status" value="1"/>
</dbReference>
<sequence length="258" mass="28753">MDPGLIRRFSALIGQSEDFAEDFLPQFAIQSEAVYGSLSEDELLELAMDHFHSDKSRNLSPGPSSGGASMSSLDSWPDTPCAASSSAPSLGLGWILDRLEDEFQCAFCIEPLARPYSLNHGQCGHNFCALCVLKWYFDALDGECGRWLESLRCPVCRSMLPATPADVPRDMCTLPFVPNRSADTTVRAYLNLVQDAADRNGSGGLDERVRGWERHGRKSMDWQERDRKGTEGMELVVTNWAILEEEDFLAMKARFEDS</sequence>
<dbReference type="InterPro" id="IPR013083">
    <property type="entry name" value="Znf_RING/FYVE/PHD"/>
</dbReference>
<dbReference type="InterPro" id="IPR018957">
    <property type="entry name" value="Znf_C3HC4_RING-type"/>
</dbReference>
<keyword evidence="3" id="KW-0862">Zinc</keyword>
<dbReference type="GO" id="GO:0008270">
    <property type="term" value="F:zinc ion binding"/>
    <property type="evidence" value="ECO:0007669"/>
    <property type="project" value="UniProtKB-KW"/>
</dbReference>
<evidence type="ECO:0000256" key="3">
    <source>
        <dbReference type="ARBA" id="ARBA00022833"/>
    </source>
</evidence>
<gene>
    <name evidence="6" type="ORF">K466DRAFT_595488</name>
</gene>
<dbReference type="Gene3D" id="3.30.40.10">
    <property type="entry name" value="Zinc/RING finger domain, C3HC4 (zinc finger)"/>
    <property type="match status" value="1"/>
</dbReference>
<feature type="domain" description="RING-type" evidence="5">
    <location>
        <begin position="105"/>
        <end position="157"/>
    </location>
</feature>
<evidence type="ECO:0000259" key="5">
    <source>
        <dbReference type="PROSITE" id="PS50089"/>
    </source>
</evidence>
<dbReference type="PROSITE" id="PS50089">
    <property type="entry name" value="ZF_RING_2"/>
    <property type="match status" value="1"/>
</dbReference>
<evidence type="ECO:0000313" key="7">
    <source>
        <dbReference type="Proteomes" id="UP000308197"/>
    </source>
</evidence>
<protein>
    <recommendedName>
        <fullName evidence="5">RING-type domain-containing protein</fullName>
    </recommendedName>
</protein>
<dbReference type="EMBL" id="ML211004">
    <property type="protein sequence ID" value="TFK92164.1"/>
    <property type="molecule type" value="Genomic_DNA"/>
</dbReference>
<dbReference type="SUPFAM" id="SSF57850">
    <property type="entry name" value="RING/U-box"/>
    <property type="match status" value="1"/>
</dbReference>
<reference evidence="6 7" key="1">
    <citation type="journal article" date="2019" name="Nat. Ecol. Evol.">
        <title>Megaphylogeny resolves global patterns of mushroom evolution.</title>
        <authorList>
            <person name="Varga T."/>
            <person name="Krizsan K."/>
            <person name="Foldi C."/>
            <person name="Dima B."/>
            <person name="Sanchez-Garcia M."/>
            <person name="Sanchez-Ramirez S."/>
            <person name="Szollosi G.J."/>
            <person name="Szarkandi J.G."/>
            <person name="Papp V."/>
            <person name="Albert L."/>
            <person name="Andreopoulos W."/>
            <person name="Angelini C."/>
            <person name="Antonin V."/>
            <person name="Barry K.W."/>
            <person name="Bougher N.L."/>
            <person name="Buchanan P."/>
            <person name="Buyck B."/>
            <person name="Bense V."/>
            <person name="Catcheside P."/>
            <person name="Chovatia M."/>
            <person name="Cooper J."/>
            <person name="Damon W."/>
            <person name="Desjardin D."/>
            <person name="Finy P."/>
            <person name="Geml J."/>
            <person name="Haridas S."/>
            <person name="Hughes K."/>
            <person name="Justo A."/>
            <person name="Karasinski D."/>
            <person name="Kautmanova I."/>
            <person name="Kiss B."/>
            <person name="Kocsube S."/>
            <person name="Kotiranta H."/>
            <person name="LaButti K.M."/>
            <person name="Lechner B.E."/>
            <person name="Liimatainen K."/>
            <person name="Lipzen A."/>
            <person name="Lukacs Z."/>
            <person name="Mihaltcheva S."/>
            <person name="Morgado L.N."/>
            <person name="Niskanen T."/>
            <person name="Noordeloos M.E."/>
            <person name="Ohm R.A."/>
            <person name="Ortiz-Santana B."/>
            <person name="Ovrebo C."/>
            <person name="Racz N."/>
            <person name="Riley R."/>
            <person name="Savchenko A."/>
            <person name="Shiryaev A."/>
            <person name="Soop K."/>
            <person name="Spirin V."/>
            <person name="Szebenyi C."/>
            <person name="Tomsovsky M."/>
            <person name="Tulloss R.E."/>
            <person name="Uehling J."/>
            <person name="Grigoriev I.V."/>
            <person name="Vagvolgyi C."/>
            <person name="Papp T."/>
            <person name="Martin F.M."/>
            <person name="Miettinen O."/>
            <person name="Hibbett D.S."/>
            <person name="Nagy L.G."/>
        </authorList>
    </citation>
    <scope>NUCLEOTIDE SEQUENCE [LARGE SCALE GENOMIC DNA]</scope>
    <source>
        <strain evidence="6 7">HHB13444</strain>
    </source>
</reference>
<accession>A0A5C3PQQ6</accession>
<dbReference type="InterPro" id="IPR001841">
    <property type="entry name" value="Znf_RING"/>
</dbReference>
<evidence type="ECO:0000313" key="6">
    <source>
        <dbReference type="EMBL" id="TFK92164.1"/>
    </source>
</evidence>
<evidence type="ECO:0000256" key="1">
    <source>
        <dbReference type="ARBA" id="ARBA00022723"/>
    </source>
</evidence>
<dbReference type="PROSITE" id="PS00518">
    <property type="entry name" value="ZF_RING_1"/>
    <property type="match status" value="1"/>
</dbReference>
<dbReference type="InterPro" id="IPR017907">
    <property type="entry name" value="Znf_RING_CS"/>
</dbReference>
<dbReference type="AlphaFoldDB" id="A0A5C3PQQ6"/>
<dbReference type="STRING" id="1314778.A0A5C3PQQ6"/>
<name>A0A5C3PQQ6_9APHY</name>
<evidence type="ECO:0000256" key="2">
    <source>
        <dbReference type="ARBA" id="ARBA00022771"/>
    </source>
</evidence>
<keyword evidence="7" id="KW-1185">Reference proteome</keyword>
<dbReference type="Proteomes" id="UP000308197">
    <property type="component" value="Unassembled WGS sequence"/>
</dbReference>
<dbReference type="InParanoid" id="A0A5C3PQQ6"/>
<evidence type="ECO:0000256" key="4">
    <source>
        <dbReference type="PROSITE-ProRule" id="PRU00175"/>
    </source>
</evidence>
<organism evidence="6 7">
    <name type="scientific">Polyporus arcularius HHB13444</name>
    <dbReference type="NCBI Taxonomy" id="1314778"/>
    <lineage>
        <taxon>Eukaryota</taxon>
        <taxon>Fungi</taxon>
        <taxon>Dikarya</taxon>
        <taxon>Basidiomycota</taxon>
        <taxon>Agaricomycotina</taxon>
        <taxon>Agaricomycetes</taxon>
        <taxon>Polyporales</taxon>
        <taxon>Polyporaceae</taxon>
        <taxon>Polyporus</taxon>
    </lineage>
</organism>
<proteinExistence type="predicted"/>
<keyword evidence="2 4" id="KW-0863">Zinc-finger</keyword>
<keyword evidence="1" id="KW-0479">Metal-binding</keyword>